<organism evidence="2 3">
    <name type="scientific">Alkalibacillus flavidus</name>
    <dbReference type="NCBI Taxonomy" id="546021"/>
    <lineage>
        <taxon>Bacteria</taxon>
        <taxon>Bacillati</taxon>
        <taxon>Bacillota</taxon>
        <taxon>Bacilli</taxon>
        <taxon>Bacillales</taxon>
        <taxon>Bacillaceae</taxon>
        <taxon>Alkalibacillus</taxon>
    </lineage>
</organism>
<dbReference type="EMBL" id="JBEPMX010000012">
    <property type="protein sequence ID" value="MET3684091.1"/>
    <property type="molecule type" value="Genomic_DNA"/>
</dbReference>
<evidence type="ECO:0008006" key="4">
    <source>
        <dbReference type="Google" id="ProtNLM"/>
    </source>
</evidence>
<dbReference type="RefSeq" id="WP_354221117.1">
    <property type="nucleotide sequence ID" value="NZ_JBEPMX010000012.1"/>
</dbReference>
<evidence type="ECO:0000256" key="1">
    <source>
        <dbReference type="SAM" id="SignalP"/>
    </source>
</evidence>
<sequence length="127" mass="13816">MSKTLKFISISFLLILMVPIQTSASDASIETIPFEVSISTEKDEYQTNENIRFQISIAGSGDPDFDLVIGDSNGLDKSLQLKGQWYTTVVQDYSETGSVTVWVTVYGSGGSDTAQTTVEIVDGPYTD</sequence>
<proteinExistence type="predicted"/>
<accession>A0ABV2KWY2</accession>
<feature type="signal peptide" evidence="1">
    <location>
        <begin position="1"/>
        <end position="24"/>
    </location>
</feature>
<evidence type="ECO:0000313" key="3">
    <source>
        <dbReference type="Proteomes" id="UP001549167"/>
    </source>
</evidence>
<keyword evidence="1" id="KW-0732">Signal</keyword>
<dbReference type="Proteomes" id="UP001549167">
    <property type="component" value="Unassembled WGS sequence"/>
</dbReference>
<keyword evidence="3" id="KW-1185">Reference proteome</keyword>
<reference evidence="2 3" key="1">
    <citation type="submission" date="2024-06" db="EMBL/GenBank/DDBJ databases">
        <title>Genomic Encyclopedia of Type Strains, Phase IV (KMG-IV): sequencing the most valuable type-strain genomes for metagenomic binning, comparative biology and taxonomic classification.</title>
        <authorList>
            <person name="Goeker M."/>
        </authorList>
    </citation>
    <scope>NUCLEOTIDE SEQUENCE [LARGE SCALE GENOMIC DNA]</scope>
    <source>
        <strain evidence="2 3">DSM 23520</strain>
    </source>
</reference>
<evidence type="ECO:0000313" key="2">
    <source>
        <dbReference type="EMBL" id="MET3684091.1"/>
    </source>
</evidence>
<name>A0ABV2KWY2_9BACI</name>
<protein>
    <recommendedName>
        <fullName evidence="4">PLAT domain-containing protein</fullName>
    </recommendedName>
</protein>
<feature type="chain" id="PRO_5045571254" description="PLAT domain-containing protein" evidence="1">
    <location>
        <begin position="25"/>
        <end position="127"/>
    </location>
</feature>
<comment type="caution">
    <text evidence="2">The sequence shown here is derived from an EMBL/GenBank/DDBJ whole genome shotgun (WGS) entry which is preliminary data.</text>
</comment>
<gene>
    <name evidence="2" type="ORF">ABID56_002217</name>
</gene>